<feature type="transmembrane region" description="Helical" evidence="5">
    <location>
        <begin position="45"/>
        <end position="65"/>
    </location>
</feature>
<keyword evidence="8" id="KW-1185">Reference proteome</keyword>
<keyword evidence="1" id="KW-0808">Transferase</keyword>
<reference evidence="7 8" key="1">
    <citation type="submission" date="2020-03" db="EMBL/GenBank/DDBJ databases">
        <title>Complete genome sequence of sixteen Streptomyces strains facilitates identification of candidate genes involved in plant growth-promotion in grain legumes and cereals.</title>
        <authorList>
            <person name="Gopalakrishnan S."/>
            <person name="Thakur V."/>
            <person name="Saxena R."/>
            <person name="Vadlamudi S."/>
            <person name="Purohit S."/>
            <person name="Kumar V."/>
            <person name="Rathore A."/>
            <person name="Chitikineni A."/>
            <person name="Varshney R.K."/>
        </authorList>
    </citation>
    <scope>NUCLEOTIDE SEQUENCE [LARGE SCALE GENOMIC DNA]</scope>
    <source>
        <strain evidence="7 8">KAI-180</strain>
    </source>
</reference>
<dbReference type="PANTHER" id="PTHR24421:SF63">
    <property type="entry name" value="SENSOR HISTIDINE KINASE DESK"/>
    <property type="match status" value="1"/>
</dbReference>
<dbReference type="AlphaFoldDB" id="A0A7Y6F487"/>
<feature type="region of interest" description="Disordered" evidence="4">
    <location>
        <begin position="1"/>
        <end position="23"/>
    </location>
</feature>
<dbReference type="EMBL" id="JAANNT010000028">
    <property type="protein sequence ID" value="NUV31573.1"/>
    <property type="molecule type" value="Genomic_DNA"/>
</dbReference>
<evidence type="ECO:0000256" key="1">
    <source>
        <dbReference type="ARBA" id="ARBA00022679"/>
    </source>
</evidence>
<keyword evidence="5" id="KW-0472">Membrane</keyword>
<keyword evidence="2 7" id="KW-0418">Kinase</keyword>
<dbReference type="Proteomes" id="UP000540128">
    <property type="component" value="Unassembled WGS sequence"/>
</dbReference>
<evidence type="ECO:0000259" key="6">
    <source>
        <dbReference type="Pfam" id="PF07730"/>
    </source>
</evidence>
<dbReference type="InterPro" id="IPR011712">
    <property type="entry name" value="Sig_transdc_His_kin_sub3_dim/P"/>
</dbReference>
<accession>A0A7Y6F487</accession>
<evidence type="ECO:0000256" key="5">
    <source>
        <dbReference type="SAM" id="Phobius"/>
    </source>
</evidence>
<dbReference type="PANTHER" id="PTHR24421">
    <property type="entry name" value="NITRATE/NITRITE SENSOR PROTEIN NARX-RELATED"/>
    <property type="match status" value="1"/>
</dbReference>
<comment type="caution">
    <text evidence="7">The sequence shown here is derived from an EMBL/GenBank/DDBJ whole genome shotgun (WGS) entry which is preliminary data.</text>
</comment>
<organism evidence="7 8">
    <name type="scientific">Streptomyces odorifer</name>
    <dbReference type="NCBI Taxonomy" id="53450"/>
    <lineage>
        <taxon>Bacteria</taxon>
        <taxon>Bacillati</taxon>
        <taxon>Actinomycetota</taxon>
        <taxon>Actinomycetes</taxon>
        <taxon>Kitasatosporales</taxon>
        <taxon>Streptomycetaceae</taxon>
        <taxon>Streptomyces</taxon>
        <taxon>Streptomyces albidoflavus group</taxon>
    </lineage>
</organism>
<dbReference type="GO" id="GO:0046983">
    <property type="term" value="F:protein dimerization activity"/>
    <property type="evidence" value="ECO:0007669"/>
    <property type="project" value="InterPro"/>
</dbReference>
<name>A0A7Y6F487_9ACTN</name>
<dbReference type="RefSeq" id="WP_047471011.1">
    <property type="nucleotide sequence ID" value="NZ_JAANNT010000028.1"/>
</dbReference>
<feature type="domain" description="Signal transduction histidine kinase subgroup 3 dimerisation and phosphoacceptor" evidence="6">
    <location>
        <begin position="211"/>
        <end position="276"/>
    </location>
</feature>
<dbReference type="GO" id="GO:0016020">
    <property type="term" value="C:membrane"/>
    <property type="evidence" value="ECO:0007669"/>
    <property type="project" value="InterPro"/>
</dbReference>
<sequence length="420" mass="44867">MRRGDGRPLEGPGAAGEAEPETGDAFVPGVPADPLYLPAPRIARVILVVVLLGYLSVTSLNLAAAPHTRSSLAMSFVCQAGVFLLQIGHSRARARLSPLPRRCATLGSQAVLTFAPLVFFQSQWGSMAGFLAGSLLLLLPPRWAWPAYGLVGLTMALPPLLEGLPLRDAFYLVQSTLLTGLVVYGLSRLAELVQVLHDTRVERTRMAVTQERLRFARDLHDLLGYSLSVITLKSELIHRLVPSHPERAMEEVGEVLAVSRKSLADVRSVAAGLRGMSLEQELSSAESLLRSADVTVHADIRLGAIDPEVDTVLAAVAREAVTNLLRHSRAGICAITAVREGGLVRLRISNDGVDPGYRDMSPHSGSGLGNLETRLRAVQGRLSVSRAEAETFALTAEAPARPDRGASGTRAEAYAQGPVA</sequence>
<keyword evidence="5" id="KW-0812">Transmembrane</keyword>
<evidence type="ECO:0000313" key="7">
    <source>
        <dbReference type="EMBL" id="NUV31573.1"/>
    </source>
</evidence>
<keyword evidence="3" id="KW-0902">Two-component regulatory system</keyword>
<gene>
    <name evidence="7" type="ORF">G6W59_25275</name>
</gene>
<dbReference type="CDD" id="cd16917">
    <property type="entry name" value="HATPase_UhpB-NarQ-NarX-like"/>
    <property type="match status" value="1"/>
</dbReference>
<evidence type="ECO:0000256" key="3">
    <source>
        <dbReference type="ARBA" id="ARBA00023012"/>
    </source>
</evidence>
<dbReference type="InterPro" id="IPR036890">
    <property type="entry name" value="HATPase_C_sf"/>
</dbReference>
<evidence type="ECO:0000256" key="2">
    <source>
        <dbReference type="ARBA" id="ARBA00022777"/>
    </source>
</evidence>
<dbReference type="GO" id="GO:0000155">
    <property type="term" value="F:phosphorelay sensor kinase activity"/>
    <property type="evidence" value="ECO:0007669"/>
    <property type="project" value="InterPro"/>
</dbReference>
<keyword evidence="5" id="KW-1133">Transmembrane helix</keyword>
<dbReference type="Gene3D" id="1.20.5.1930">
    <property type="match status" value="1"/>
</dbReference>
<dbReference type="InterPro" id="IPR050482">
    <property type="entry name" value="Sensor_HK_TwoCompSys"/>
</dbReference>
<feature type="region of interest" description="Disordered" evidence="4">
    <location>
        <begin position="396"/>
        <end position="420"/>
    </location>
</feature>
<dbReference type="SUPFAM" id="SSF55874">
    <property type="entry name" value="ATPase domain of HSP90 chaperone/DNA topoisomerase II/histidine kinase"/>
    <property type="match status" value="1"/>
</dbReference>
<dbReference type="Gene3D" id="3.30.565.10">
    <property type="entry name" value="Histidine kinase-like ATPase, C-terminal domain"/>
    <property type="match status" value="1"/>
</dbReference>
<protein>
    <submittedName>
        <fullName evidence="7">Two-component sensor histidine kinase</fullName>
    </submittedName>
</protein>
<dbReference type="Pfam" id="PF07730">
    <property type="entry name" value="HisKA_3"/>
    <property type="match status" value="1"/>
</dbReference>
<proteinExistence type="predicted"/>
<evidence type="ECO:0000256" key="4">
    <source>
        <dbReference type="SAM" id="MobiDB-lite"/>
    </source>
</evidence>
<evidence type="ECO:0000313" key="8">
    <source>
        <dbReference type="Proteomes" id="UP000540128"/>
    </source>
</evidence>